<feature type="region of interest" description="Disordered" evidence="2">
    <location>
        <begin position="584"/>
        <end position="679"/>
    </location>
</feature>
<evidence type="ECO:0000256" key="2">
    <source>
        <dbReference type="SAM" id="MobiDB-lite"/>
    </source>
</evidence>
<feature type="region of interest" description="Disordered" evidence="2">
    <location>
        <begin position="723"/>
        <end position="793"/>
    </location>
</feature>
<feature type="compositionally biased region" description="Polar residues" evidence="2">
    <location>
        <begin position="42"/>
        <end position="58"/>
    </location>
</feature>
<feature type="compositionally biased region" description="Basic and acidic residues" evidence="2">
    <location>
        <begin position="113"/>
        <end position="122"/>
    </location>
</feature>
<feature type="region of interest" description="Disordered" evidence="2">
    <location>
        <begin position="1"/>
        <end position="122"/>
    </location>
</feature>
<gene>
    <name evidence="3" type="ORF">NPX13_g9721</name>
</gene>
<evidence type="ECO:0000313" key="4">
    <source>
        <dbReference type="Proteomes" id="UP001148614"/>
    </source>
</evidence>
<keyword evidence="1" id="KW-0175">Coiled coil</keyword>
<dbReference type="VEuPathDB" id="FungiDB:F4678DRAFT_271339"/>
<feature type="region of interest" description="Disordered" evidence="2">
    <location>
        <begin position="463"/>
        <end position="512"/>
    </location>
</feature>
<dbReference type="SUPFAM" id="SSF54236">
    <property type="entry name" value="Ubiquitin-like"/>
    <property type="match status" value="1"/>
</dbReference>
<feature type="region of interest" description="Disordered" evidence="2">
    <location>
        <begin position="171"/>
        <end position="223"/>
    </location>
</feature>
<organism evidence="3 4">
    <name type="scientific">Xylaria arbuscula</name>
    <dbReference type="NCBI Taxonomy" id="114810"/>
    <lineage>
        <taxon>Eukaryota</taxon>
        <taxon>Fungi</taxon>
        <taxon>Dikarya</taxon>
        <taxon>Ascomycota</taxon>
        <taxon>Pezizomycotina</taxon>
        <taxon>Sordariomycetes</taxon>
        <taxon>Xylariomycetidae</taxon>
        <taxon>Xylariales</taxon>
        <taxon>Xylariaceae</taxon>
        <taxon>Xylaria</taxon>
    </lineage>
</organism>
<accession>A0A9W8N686</accession>
<dbReference type="InterPro" id="IPR029071">
    <property type="entry name" value="Ubiquitin-like_domsf"/>
</dbReference>
<proteinExistence type="predicted"/>
<dbReference type="Gene3D" id="3.10.20.90">
    <property type="entry name" value="Phosphatidylinositol 3-kinase Catalytic Subunit, Chain A, domain 1"/>
    <property type="match status" value="1"/>
</dbReference>
<protein>
    <recommendedName>
        <fullName evidence="5">PH domain-containing protein</fullName>
    </recommendedName>
</protein>
<feature type="coiled-coil region" evidence="1">
    <location>
        <begin position="122"/>
        <end position="156"/>
    </location>
</feature>
<sequence>MSRYRRRATSNAGGMDSDAAAQTLNSAATPPVPAIPSIPLRLQTQTTNPSDQMGSPTTDPAVDSTARRQLRHTTQRKTTGPTIDDRDKPSNAIYDSSRDQTSGPSQGILLKSPEQRDSSWEAERDRLLEEQKMKDLQRLEEELEKSQRARAQSQKFKSPVVDRFMLLAKGSKMTKDETPPASPTVMSVKASTRRPDHEPARSQPAHIEPGGKGIVPQKDAPTSAINAGDRSVAVRFRHHTFTMPVTPETTTVDITSQTASQAGYDPETTSAKCIVIEHYGVLGLERRLRRYERIRDVMNSWDSDDQNRLAITVADPNGNHADLDISTVADHEEGPSGCQLHLYHSNRPRKWNKKWITLLESGQIICAKKPNAKLTDKDTASLCHLSDYDIYIPTESQLRRHIKPPKRFCYAIKSQHKTTIFLNTDNYVQYFSTDDPQVAREFRETAHRWRSRYLVNRNPEALKNHNKSIAKPREESPIQSSPINPVSKKLVDMTSPRVSPEEPPHTVERYEPLVDMSRLDKGFVLPQLDAPKLKNEQSISRRLSKRNPDHQPPQSLKRQSKDGFTGGLLGDEYENRRQALAGLDQKNLPQESAFTNGPSLLNSQQDPDLSSRQPDSSSWFPSALEHTAKQRTVPPSTTHRPSELVSSAARPLTQHRSQHAHPQQHQNPLASPTTTLSHSDRRIPAQPLVDLTPTIQVPPQWSMEKKGHGVKPPDDVEHLVDFISPGNGMGDTYPQPPPRTMPRRPTTSGTQGRTRSMSSASPGRPLLYDAPPMPLLPSRHVSETESNGRRLANVSVARDARIDRRESLRHRDREQDKIKLREQREREYREREAAYNAVPGRTGTLKVV</sequence>
<feature type="compositionally biased region" description="Basic and acidic residues" evidence="2">
    <location>
        <begin position="499"/>
        <end position="512"/>
    </location>
</feature>
<dbReference type="Gene3D" id="2.30.29.30">
    <property type="entry name" value="Pleckstrin-homology domain (PH domain)/Phosphotyrosine-binding domain (PTB)"/>
    <property type="match status" value="1"/>
</dbReference>
<evidence type="ECO:0000256" key="1">
    <source>
        <dbReference type="SAM" id="Coils"/>
    </source>
</evidence>
<dbReference type="PANTHER" id="PTHR38700">
    <property type="entry name" value="YALI0E22418P"/>
    <property type="match status" value="1"/>
</dbReference>
<keyword evidence="4" id="KW-1185">Reference proteome</keyword>
<dbReference type="EMBL" id="JANPWZ010002486">
    <property type="protein sequence ID" value="KAJ3558363.1"/>
    <property type="molecule type" value="Genomic_DNA"/>
</dbReference>
<feature type="compositionally biased region" description="Polar residues" evidence="2">
    <location>
        <begin position="587"/>
        <end position="620"/>
    </location>
</feature>
<dbReference type="PANTHER" id="PTHR38700:SF1">
    <property type="entry name" value="PH DOMAIN-CONTAINING PROTEIN"/>
    <property type="match status" value="1"/>
</dbReference>
<dbReference type="AlphaFoldDB" id="A0A9W8N686"/>
<feature type="compositionally biased region" description="Polar residues" evidence="2">
    <location>
        <begin position="748"/>
        <end position="761"/>
    </location>
</feature>
<evidence type="ECO:0008006" key="5">
    <source>
        <dbReference type="Google" id="ProtNLM"/>
    </source>
</evidence>
<name>A0A9W8N686_9PEZI</name>
<dbReference type="InterPro" id="IPR011993">
    <property type="entry name" value="PH-like_dom_sf"/>
</dbReference>
<feature type="compositionally biased region" description="Polar residues" evidence="2">
    <location>
        <begin position="660"/>
        <end position="677"/>
    </location>
</feature>
<evidence type="ECO:0000313" key="3">
    <source>
        <dbReference type="EMBL" id="KAJ3558363.1"/>
    </source>
</evidence>
<dbReference type="Proteomes" id="UP001148614">
    <property type="component" value="Unassembled WGS sequence"/>
</dbReference>
<feature type="region of interest" description="Disordered" evidence="2">
    <location>
        <begin position="527"/>
        <end position="570"/>
    </location>
</feature>
<reference evidence="3" key="1">
    <citation type="submission" date="2022-07" db="EMBL/GenBank/DDBJ databases">
        <title>Genome Sequence of Xylaria arbuscula.</title>
        <authorList>
            <person name="Buettner E."/>
        </authorList>
    </citation>
    <scope>NUCLEOTIDE SEQUENCE</scope>
    <source>
        <strain evidence="3">VT107</strain>
    </source>
</reference>
<comment type="caution">
    <text evidence="3">The sequence shown here is derived from an EMBL/GenBank/DDBJ whole genome shotgun (WGS) entry which is preliminary data.</text>
</comment>